<dbReference type="Proteomes" id="UP001303760">
    <property type="component" value="Unassembled WGS sequence"/>
</dbReference>
<feature type="region of interest" description="Disordered" evidence="1">
    <location>
        <begin position="1"/>
        <end position="182"/>
    </location>
</feature>
<comment type="caution">
    <text evidence="2">The sequence shown here is derived from an EMBL/GenBank/DDBJ whole genome shotgun (WGS) entry which is preliminary data.</text>
</comment>
<evidence type="ECO:0000313" key="2">
    <source>
        <dbReference type="EMBL" id="KAK4233909.1"/>
    </source>
</evidence>
<accession>A0AAN7C253</accession>
<feature type="compositionally biased region" description="Polar residues" evidence="1">
    <location>
        <begin position="73"/>
        <end position="89"/>
    </location>
</feature>
<feature type="compositionally biased region" description="Low complexity" evidence="1">
    <location>
        <begin position="159"/>
        <end position="168"/>
    </location>
</feature>
<feature type="compositionally biased region" description="Basic and acidic residues" evidence="1">
    <location>
        <begin position="272"/>
        <end position="284"/>
    </location>
</feature>
<keyword evidence="3" id="KW-1185">Reference proteome</keyword>
<protein>
    <submittedName>
        <fullName evidence="2">Uncharacterized protein</fullName>
    </submittedName>
</protein>
<proteinExistence type="predicted"/>
<sequence>MERDEPLSAAPARAGRRTSGNQESKAMATPSTPVTLPELHLGDARHSILAIQMSRSNSGRAGNSKRRKKYTQHPPSSSPLGGKAQQQPPYISDQDDSEGSLTELMNKSTAQKTAGAGSSSGKRNNNGGRKKGESQVTNVNRRLFTASDLMPSSPPSGPAGPASGPCSGTHTPVSGHQGAGTGYETLEGRLETAQADLNSHIAAPEYQTVEDPLHKALTAFDVRDFAAERLAADNGMWNVYSTLRGSTAAQADTKLPRPSATEQSAPATSAEAAEHGNTDNRPETSEEIAAAA</sequence>
<organism evidence="2 3">
    <name type="scientific">Achaetomium macrosporum</name>
    <dbReference type="NCBI Taxonomy" id="79813"/>
    <lineage>
        <taxon>Eukaryota</taxon>
        <taxon>Fungi</taxon>
        <taxon>Dikarya</taxon>
        <taxon>Ascomycota</taxon>
        <taxon>Pezizomycotina</taxon>
        <taxon>Sordariomycetes</taxon>
        <taxon>Sordariomycetidae</taxon>
        <taxon>Sordariales</taxon>
        <taxon>Chaetomiaceae</taxon>
        <taxon>Achaetomium</taxon>
    </lineage>
</organism>
<feature type="compositionally biased region" description="Low complexity" evidence="1">
    <location>
        <begin position="114"/>
        <end position="127"/>
    </location>
</feature>
<dbReference type="EMBL" id="MU860450">
    <property type="protein sequence ID" value="KAK4233909.1"/>
    <property type="molecule type" value="Genomic_DNA"/>
</dbReference>
<evidence type="ECO:0000256" key="1">
    <source>
        <dbReference type="SAM" id="MobiDB-lite"/>
    </source>
</evidence>
<reference evidence="2" key="1">
    <citation type="journal article" date="2023" name="Mol. Phylogenet. Evol.">
        <title>Genome-scale phylogeny and comparative genomics of the fungal order Sordariales.</title>
        <authorList>
            <person name="Hensen N."/>
            <person name="Bonometti L."/>
            <person name="Westerberg I."/>
            <person name="Brannstrom I.O."/>
            <person name="Guillou S."/>
            <person name="Cros-Aarteil S."/>
            <person name="Calhoun S."/>
            <person name="Haridas S."/>
            <person name="Kuo A."/>
            <person name="Mondo S."/>
            <person name="Pangilinan J."/>
            <person name="Riley R."/>
            <person name="LaButti K."/>
            <person name="Andreopoulos B."/>
            <person name="Lipzen A."/>
            <person name="Chen C."/>
            <person name="Yan M."/>
            <person name="Daum C."/>
            <person name="Ng V."/>
            <person name="Clum A."/>
            <person name="Steindorff A."/>
            <person name="Ohm R.A."/>
            <person name="Martin F."/>
            <person name="Silar P."/>
            <person name="Natvig D.O."/>
            <person name="Lalanne C."/>
            <person name="Gautier V."/>
            <person name="Ament-Velasquez S.L."/>
            <person name="Kruys A."/>
            <person name="Hutchinson M.I."/>
            <person name="Powell A.J."/>
            <person name="Barry K."/>
            <person name="Miller A.N."/>
            <person name="Grigoriev I.V."/>
            <person name="Debuchy R."/>
            <person name="Gladieux P."/>
            <person name="Hiltunen Thoren M."/>
            <person name="Johannesson H."/>
        </authorList>
    </citation>
    <scope>NUCLEOTIDE SEQUENCE</scope>
    <source>
        <strain evidence="2">CBS 532.94</strain>
    </source>
</reference>
<feature type="compositionally biased region" description="Polar residues" evidence="1">
    <location>
        <begin position="18"/>
        <end position="34"/>
    </location>
</feature>
<reference evidence="2" key="2">
    <citation type="submission" date="2023-05" db="EMBL/GenBank/DDBJ databases">
        <authorList>
            <consortium name="Lawrence Berkeley National Laboratory"/>
            <person name="Steindorff A."/>
            <person name="Hensen N."/>
            <person name="Bonometti L."/>
            <person name="Westerberg I."/>
            <person name="Brannstrom I.O."/>
            <person name="Guillou S."/>
            <person name="Cros-Aarteil S."/>
            <person name="Calhoun S."/>
            <person name="Haridas S."/>
            <person name="Kuo A."/>
            <person name="Mondo S."/>
            <person name="Pangilinan J."/>
            <person name="Riley R."/>
            <person name="Labutti K."/>
            <person name="Andreopoulos B."/>
            <person name="Lipzen A."/>
            <person name="Chen C."/>
            <person name="Yanf M."/>
            <person name="Daum C."/>
            <person name="Ng V."/>
            <person name="Clum A."/>
            <person name="Ohm R."/>
            <person name="Martin F."/>
            <person name="Silar P."/>
            <person name="Natvig D."/>
            <person name="Lalanne C."/>
            <person name="Gautier V."/>
            <person name="Ament-Velasquez S.L."/>
            <person name="Kruys A."/>
            <person name="Hutchinson M.I."/>
            <person name="Powell A.J."/>
            <person name="Barry K."/>
            <person name="Miller A.N."/>
            <person name="Grigoriev I.V."/>
            <person name="Debuchy R."/>
            <person name="Gladieux P."/>
            <person name="Thoren M.H."/>
            <person name="Johannesson H."/>
        </authorList>
    </citation>
    <scope>NUCLEOTIDE SEQUENCE</scope>
    <source>
        <strain evidence="2">CBS 532.94</strain>
    </source>
</reference>
<evidence type="ECO:0000313" key="3">
    <source>
        <dbReference type="Proteomes" id="UP001303760"/>
    </source>
</evidence>
<feature type="compositionally biased region" description="Polar residues" evidence="1">
    <location>
        <begin position="99"/>
        <end position="112"/>
    </location>
</feature>
<gene>
    <name evidence="2" type="ORF">C8A03DRAFT_38342</name>
</gene>
<dbReference type="AlphaFoldDB" id="A0AAN7C253"/>
<name>A0AAN7C253_9PEZI</name>
<feature type="region of interest" description="Disordered" evidence="1">
    <location>
        <begin position="250"/>
        <end position="292"/>
    </location>
</feature>